<proteinExistence type="predicted"/>
<protein>
    <submittedName>
        <fullName evidence="1">Uncharacterized protein</fullName>
    </submittedName>
</protein>
<accession>A0A519B9Y4</accession>
<dbReference type="EMBL" id="SGBD01000004">
    <property type="protein sequence ID" value="RZD14089.1"/>
    <property type="molecule type" value="Genomic_DNA"/>
</dbReference>
<evidence type="ECO:0000313" key="1">
    <source>
        <dbReference type="EMBL" id="RZD14089.1"/>
    </source>
</evidence>
<sequence>MKKLSALIVIILFLPQTAYGFGYCGGMPSPKQVLTKQDKQKARSVLKTESKDSIKNNCMDCHYMVNLVSKMNKKQRLKWFSGIKNLREVINELNFKQQTHHTTKQ</sequence>
<gene>
    <name evidence="1" type="ORF">EVJ47_07590</name>
</gene>
<organism evidence="1 2">
    <name type="scientific">Candidatus Acidulodesulfobacterium ferriphilum</name>
    <dbReference type="NCBI Taxonomy" id="2597223"/>
    <lineage>
        <taxon>Bacteria</taxon>
        <taxon>Deltaproteobacteria</taxon>
        <taxon>Candidatus Acidulodesulfobacterales</taxon>
        <taxon>Candidatus Acidulodesulfobacterium</taxon>
    </lineage>
</organism>
<reference evidence="1 2" key="1">
    <citation type="submission" date="2019-01" db="EMBL/GenBank/DDBJ databases">
        <title>Insights into ecological role of a new deltaproteobacterial order Candidatus Sinidesulfobacterales (Sva0485) by metagenomics and metatranscriptomics.</title>
        <authorList>
            <person name="Tan S."/>
            <person name="Liu J."/>
            <person name="Fang Y."/>
            <person name="Hedlund B.P."/>
            <person name="Lian Z.H."/>
            <person name="Huang L.Y."/>
            <person name="Li J.T."/>
            <person name="Huang L.N."/>
            <person name="Li W.J."/>
            <person name="Jiang H.C."/>
            <person name="Dong H.L."/>
            <person name="Shu W.S."/>
        </authorList>
    </citation>
    <scope>NUCLEOTIDE SEQUENCE [LARGE SCALE GENOMIC DNA]</scope>
    <source>
        <strain evidence="1">AP3</strain>
    </source>
</reference>
<evidence type="ECO:0000313" key="2">
    <source>
        <dbReference type="Proteomes" id="UP000320813"/>
    </source>
</evidence>
<dbReference type="AlphaFoldDB" id="A0A519B9Y4"/>
<comment type="caution">
    <text evidence="1">The sequence shown here is derived from an EMBL/GenBank/DDBJ whole genome shotgun (WGS) entry which is preliminary data.</text>
</comment>
<dbReference type="Proteomes" id="UP000320813">
    <property type="component" value="Unassembled WGS sequence"/>
</dbReference>
<name>A0A519B9Y4_9DELT</name>